<keyword evidence="7" id="KW-0677">Repeat</keyword>
<evidence type="ECO:0000256" key="11">
    <source>
        <dbReference type="ARBA" id="ARBA00023180"/>
    </source>
</evidence>
<dbReference type="AlphaFoldDB" id="A0A087GRS6"/>
<evidence type="ECO:0000313" key="13">
    <source>
        <dbReference type="Proteomes" id="UP000029120"/>
    </source>
</evidence>
<evidence type="ECO:0000256" key="9">
    <source>
        <dbReference type="ARBA" id="ARBA00023136"/>
    </source>
</evidence>
<keyword evidence="9" id="KW-0472">Membrane</keyword>
<evidence type="ECO:0008006" key="14">
    <source>
        <dbReference type="Google" id="ProtNLM"/>
    </source>
</evidence>
<keyword evidence="5" id="KW-0812">Transmembrane</keyword>
<comment type="subcellular location">
    <subcellularLocation>
        <location evidence="1">Cell membrane</location>
        <topology evidence="1">Single-pass type I membrane protein</topology>
    </subcellularLocation>
</comment>
<dbReference type="InterPro" id="IPR032675">
    <property type="entry name" value="LRR_dom_sf"/>
</dbReference>
<reference evidence="13" key="1">
    <citation type="journal article" date="2015" name="Nat. Plants">
        <title>Genome expansion of Arabis alpina linked with retrotransposition and reduced symmetric DNA methylation.</title>
        <authorList>
            <person name="Willing E.M."/>
            <person name="Rawat V."/>
            <person name="Mandakova T."/>
            <person name="Maumus F."/>
            <person name="James G.V."/>
            <person name="Nordstroem K.J."/>
            <person name="Becker C."/>
            <person name="Warthmann N."/>
            <person name="Chica C."/>
            <person name="Szarzynska B."/>
            <person name="Zytnicki M."/>
            <person name="Albani M.C."/>
            <person name="Kiefer C."/>
            <person name="Bergonzi S."/>
            <person name="Castaings L."/>
            <person name="Mateos J.L."/>
            <person name="Berns M.C."/>
            <person name="Bujdoso N."/>
            <person name="Piofczyk T."/>
            <person name="de Lorenzo L."/>
            <person name="Barrero-Sicilia C."/>
            <person name="Mateos I."/>
            <person name="Piednoel M."/>
            <person name="Hagmann J."/>
            <person name="Chen-Min-Tao R."/>
            <person name="Iglesias-Fernandez R."/>
            <person name="Schuster S.C."/>
            <person name="Alonso-Blanco C."/>
            <person name="Roudier F."/>
            <person name="Carbonero P."/>
            <person name="Paz-Ares J."/>
            <person name="Davis S.J."/>
            <person name="Pecinka A."/>
            <person name="Quesneville H."/>
            <person name="Colot V."/>
            <person name="Lysak M.A."/>
            <person name="Weigel D."/>
            <person name="Coupland G."/>
            <person name="Schneeberger K."/>
        </authorList>
    </citation>
    <scope>NUCLEOTIDE SEQUENCE [LARGE SCALE GENOMIC DNA]</scope>
    <source>
        <strain evidence="13">cv. Pajares</strain>
    </source>
</reference>
<evidence type="ECO:0000313" key="12">
    <source>
        <dbReference type="EMBL" id="KFK32578.1"/>
    </source>
</evidence>
<dbReference type="FunFam" id="3.80.10.10:FF:000041">
    <property type="entry name" value="LRR receptor-like serine/threonine-protein kinase ERECTA"/>
    <property type="match status" value="1"/>
</dbReference>
<evidence type="ECO:0000256" key="5">
    <source>
        <dbReference type="ARBA" id="ARBA00022692"/>
    </source>
</evidence>
<dbReference type="SUPFAM" id="SSF52058">
    <property type="entry name" value="L domain-like"/>
    <property type="match status" value="1"/>
</dbReference>
<name>A0A087GRS6_ARAAL</name>
<dbReference type="EMBL" id="CM002874">
    <property type="protein sequence ID" value="KFK32578.1"/>
    <property type="molecule type" value="Genomic_DNA"/>
</dbReference>
<keyword evidence="3" id="KW-1003">Cell membrane</keyword>
<dbReference type="Pfam" id="PF13855">
    <property type="entry name" value="LRR_8"/>
    <property type="match status" value="1"/>
</dbReference>
<proteinExistence type="inferred from homology"/>
<evidence type="ECO:0000256" key="10">
    <source>
        <dbReference type="ARBA" id="ARBA00023170"/>
    </source>
</evidence>
<dbReference type="Gramene" id="KFK32578">
    <property type="protein sequence ID" value="KFK32578"/>
    <property type="gene ID" value="AALP_AA6G261400"/>
</dbReference>
<keyword evidence="4" id="KW-0433">Leucine-rich repeat</keyword>
<keyword evidence="11" id="KW-0325">Glycoprotein</keyword>
<dbReference type="eggNOG" id="KOG0619">
    <property type="taxonomic scope" value="Eukaryota"/>
</dbReference>
<dbReference type="PANTHER" id="PTHR27004:SF203">
    <property type="entry name" value="LEUCINE-RICH REPEAT-CONTAINING N-TERMINAL PLANT-TYPE DOMAIN-CONTAINING PROTEIN"/>
    <property type="match status" value="1"/>
</dbReference>
<dbReference type="Gene3D" id="3.80.10.10">
    <property type="entry name" value="Ribonuclease Inhibitor"/>
    <property type="match status" value="2"/>
</dbReference>
<evidence type="ECO:0000256" key="1">
    <source>
        <dbReference type="ARBA" id="ARBA00004251"/>
    </source>
</evidence>
<organism evidence="12 13">
    <name type="scientific">Arabis alpina</name>
    <name type="common">Alpine rock-cress</name>
    <dbReference type="NCBI Taxonomy" id="50452"/>
    <lineage>
        <taxon>Eukaryota</taxon>
        <taxon>Viridiplantae</taxon>
        <taxon>Streptophyta</taxon>
        <taxon>Embryophyta</taxon>
        <taxon>Tracheophyta</taxon>
        <taxon>Spermatophyta</taxon>
        <taxon>Magnoliopsida</taxon>
        <taxon>eudicotyledons</taxon>
        <taxon>Gunneridae</taxon>
        <taxon>Pentapetalae</taxon>
        <taxon>rosids</taxon>
        <taxon>malvids</taxon>
        <taxon>Brassicales</taxon>
        <taxon>Brassicaceae</taxon>
        <taxon>Arabideae</taxon>
        <taxon>Arabis</taxon>
    </lineage>
</organism>
<evidence type="ECO:0000256" key="7">
    <source>
        <dbReference type="ARBA" id="ARBA00022737"/>
    </source>
</evidence>
<protein>
    <recommendedName>
        <fullName evidence="14">Leucine-rich repeat-containing N-terminal plant-type domain-containing protein</fullName>
    </recommendedName>
</protein>
<keyword evidence="8" id="KW-1133">Transmembrane helix</keyword>
<comment type="similarity">
    <text evidence="2">Belongs to the RLP family.</text>
</comment>
<dbReference type="PROSITE" id="PS51450">
    <property type="entry name" value="LRR"/>
    <property type="match status" value="2"/>
</dbReference>
<evidence type="ECO:0000256" key="3">
    <source>
        <dbReference type="ARBA" id="ARBA00022475"/>
    </source>
</evidence>
<sequence length="172" mass="19440">MDLKENPLLNLSLLHPFEEVRSLNLSAPGFDLFIGFFDDVEGYKSLKRLRNLEILDLSSNRFNNSIFPFLNAATSLTSLFLRNNNIEGHIPPKELKDLTNLELLDLSRNQLNGSVSELTHLKKLKALDLSYNLFSSSMELQELKKLTNLEVLGLAKNHFDGPIPVEEELASS</sequence>
<dbReference type="PANTHER" id="PTHR27004">
    <property type="entry name" value="RECEPTOR-LIKE PROTEIN 12 ISOFORM X1"/>
    <property type="match status" value="1"/>
</dbReference>
<evidence type="ECO:0000256" key="2">
    <source>
        <dbReference type="ARBA" id="ARBA00009592"/>
    </source>
</evidence>
<dbReference type="InterPro" id="IPR001611">
    <property type="entry name" value="Leu-rich_rpt"/>
</dbReference>
<evidence type="ECO:0000256" key="6">
    <source>
        <dbReference type="ARBA" id="ARBA00022729"/>
    </source>
</evidence>
<evidence type="ECO:0000256" key="4">
    <source>
        <dbReference type="ARBA" id="ARBA00022614"/>
    </source>
</evidence>
<dbReference type="Pfam" id="PF00560">
    <property type="entry name" value="LRR_1"/>
    <property type="match status" value="1"/>
</dbReference>
<dbReference type="GO" id="GO:0005886">
    <property type="term" value="C:plasma membrane"/>
    <property type="evidence" value="ECO:0007669"/>
    <property type="project" value="UniProtKB-SubCell"/>
</dbReference>
<dbReference type="PRINTS" id="PR00019">
    <property type="entry name" value="LEURICHRPT"/>
</dbReference>
<dbReference type="OrthoDB" id="1111833at2759"/>
<keyword evidence="10" id="KW-0675">Receptor</keyword>
<gene>
    <name evidence="12" type="ordered locus">AALP_Aa6g261400</name>
</gene>
<keyword evidence="6" id="KW-0732">Signal</keyword>
<dbReference type="OMA" id="NYYIHSS"/>
<dbReference type="Proteomes" id="UP000029120">
    <property type="component" value="Chromosome 6"/>
</dbReference>
<evidence type="ECO:0000256" key="8">
    <source>
        <dbReference type="ARBA" id="ARBA00022989"/>
    </source>
</evidence>
<keyword evidence="13" id="KW-1185">Reference proteome</keyword>
<accession>A0A087GRS6</accession>